<dbReference type="EMBL" id="GGEC01092585">
    <property type="protein sequence ID" value="MBX73069.1"/>
    <property type="molecule type" value="Transcribed_RNA"/>
</dbReference>
<feature type="region of interest" description="Disordered" evidence="1">
    <location>
        <begin position="1"/>
        <end position="43"/>
    </location>
</feature>
<reference evidence="2" key="1">
    <citation type="submission" date="2018-02" db="EMBL/GenBank/DDBJ databases">
        <title>Rhizophora mucronata_Transcriptome.</title>
        <authorList>
            <person name="Meera S.P."/>
            <person name="Sreeshan A."/>
            <person name="Augustine A."/>
        </authorList>
    </citation>
    <scope>NUCLEOTIDE SEQUENCE</scope>
    <source>
        <tissue evidence="2">Leaf</tissue>
    </source>
</reference>
<evidence type="ECO:0000256" key="1">
    <source>
        <dbReference type="SAM" id="MobiDB-lite"/>
    </source>
</evidence>
<proteinExistence type="predicted"/>
<feature type="compositionally biased region" description="Basic residues" evidence="1">
    <location>
        <begin position="30"/>
        <end position="43"/>
    </location>
</feature>
<protein>
    <submittedName>
        <fullName evidence="2">Uncharacterized protein</fullName>
    </submittedName>
</protein>
<accession>A0A2P2R1C7</accession>
<dbReference type="AlphaFoldDB" id="A0A2P2R1C7"/>
<sequence>MRRYEASGGIDRREADLPLKTATMMGIDRRRGKLSRKRQRTRM</sequence>
<organism evidence="2">
    <name type="scientific">Rhizophora mucronata</name>
    <name type="common">Asiatic mangrove</name>
    <dbReference type="NCBI Taxonomy" id="61149"/>
    <lineage>
        <taxon>Eukaryota</taxon>
        <taxon>Viridiplantae</taxon>
        <taxon>Streptophyta</taxon>
        <taxon>Embryophyta</taxon>
        <taxon>Tracheophyta</taxon>
        <taxon>Spermatophyta</taxon>
        <taxon>Magnoliopsida</taxon>
        <taxon>eudicotyledons</taxon>
        <taxon>Gunneridae</taxon>
        <taxon>Pentapetalae</taxon>
        <taxon>rosids</taxon>
        <taxon>fabids</taxon>
        <taxon>Malpighiales</taxon>
        <taxon>Rhizophoraceae</taxon>
        <taxon>Rhizophora</taxon>
    </lineage>
</organism>
<name>A0A2P2R1C7_RHIMU</name>
<evidence type="ECO:0000313" key="2">
    <source>
        <dbReference type="EMBL" id="MBX73069.1"/>
    </source>
</evidence>